<organism evidence="5 6">
    <name type="scientific">Streptosporangium nondiastaticum</name>
    <dbReference type="NCBI Taxonomy" id="35764"/>
    <lineage>
        <taxon>Bacteria</taxon>
        <taxon>Bacillati</taxon>
        <taxon>Actinomycetota</taxon>
        <taxon>Actinomycetes</taxon>
        <taxon>Streptosporangiales</taxon>
        <taxon>Streptosporangiaceae</taxon>
        <taxon>Streptosporangium</taxon>
    </lineage>
</organism>
<dbReference type="Gene3D" id="3.20.20.70">
    <property type="entry name" value="Aldolase class I"/>
    <property type="match status" value="1"/>
</dbReference>
<keyword evidence="1" id="KW-0285">Flavoprotein</keyword>
<comment type="caution">
    <text evidence="5">The sequence shown here is derived from an EMBL/GenBank/DDBJ whole genome shotgun (WGS) entry which is preliminary data.</text>
</comment>
<keyword evidence="3" id="KW-0560">Oxidoreductase</keyword>
<name>A0A9X7PG73_9ACTN</name>
<evidence type="ECO:0000256" key="1">
    <source>
        <dbReference type="ARBA" id="ARBA00022630"/>
    </source>
</evidence>
<accession>A0A9X7PG73</accession>
<reference evidence="5 6" key="1">
    <citation type="submission" date="2018-03" db="EMBL/GenBank/DDBJ databases">
        <title>Chitinolytic properties of Streptosporangium nondiastaticum TBG75A20.</title>
        <authorList>
            <person name="Gayathri V."/>
            <person name="Shiburaj S."/>
        </authorList>
    </citation>
    <scope>NUCLEOTIDE SEQUENCE [LARGE SCALE GENOMIC DNA]</scope>
    <source>
        <strain evidence="5 6">TBG75A20</strain>
    </source>
</reference>
<sequence>MSARLCDALGIDVPLLQAGMGGVAGPELAGAVSEAGAGGCLALYKERPEHIPALVEAVRRRTGRAFGINIIPEVVGDARAEEQLSAALGALPDHAFLTFFGLPGPRCTALLRRVRRVRRTAGRAVVVQVGSVADAGRAADQGADVVVLQNRRAGGHLLGDREADDLLEGVRHARPGLPLVTAGGIGDGRDLAAAGRRGADGALCGTLFVPAAESDAHPVFKERVLRACSAETVVTGLYRVGWPGRRHRVLRTSVTEAGPGLPEAFISTTEHHGRRHPVPRYSAATPTRHCTGRVEEMAMYCGESVDRVRSGATAASIVAEFRRRYDQYDQYDGRDERDERKPYDQPRP</sequence>
<dbReference type="SUPFAM" id="SSF51412">
    <property type="entry name" value="Inosine monophosphate dehydrogenase (IMPDH)"/>
    <property type="match status" value="1"/>
</dbReference>
<evidence type="ECO:0000313" key="5">
    <source>
        <dbReference type="EMBL" id="PSJ26662.1"/>
    </source>
</evidence>
<dbReference type="OrthoDB" id="7165168at2"/>
<protein>
    <submittedName>
        <fullName evidence="5">Nitronate monooxygenase</fullName>
    </submittedName>
</protein>
<dbReference type="RefSeq" id="WP_106678897.1">
    <property type="nucleotide sequence ID" value="NZ_PXWG01000064.1"/>
</dbReference>
<dbReference type="CDD" id="cd04730">
    <property type="entry name" value="NPD_like"/>
    <property type="match status" value="1"/>
</dbReference>
<dbReference type="GO" id="GO:0018580">
    <property type="term" value="F:nitronate monooxygenase activity"/>
    <property type="evidence" value="ECO:0007669"/>
    <property type="project" value="InterPro"/>
</dbReference>
<proteinExistence type="predicted"/>
<dbReference type="PANTHER" id="PTHR32332">
    <property type="entry name" value="2-NITROPROPANE DIOXYGENASE"/>
    <property type="match status" value="1"/>
</dbReference>
<dbReference type="InterPro" id="IPR004136">
    <property type="entry name" value="NMO"/>
</dbReference>
<keyword evidence="5" id="KW-0503">Monooxygenase</keyword>
<evidence type="ECO:0000313" key="6">
    <source>
        <dbReference type="Proteomes" id="UP000242427"/>
    </source>
</evidence>
<dbReference type="InterPro" id="IPR013785">
    <property type="entry name" value="Aldolase_TIM"/>
</dbReference>
<gene>
    <name evidence="5" type="ORF">B7P34_21650</name>
</gene>
<keyword evidence="6" id="KW-1185">Reference proteome</keyword>
<evidence type="ECO:0000256" key="3">
    <source>
        <dbReference type="ARBA" id="ARBA00023002"/>
    </source>
</evidence>
<evidence type="ECO:0000256" key="2">
    <source>
        <dbReference type="ARBA" id="ARBA00022643"/>
    </source>
</evidence>
<evidence type="ECO:0000256" key="4">
    <source>
        <dbReference type="SAM" id="MobiDB-lite"/>
    </source>
</evidence>
<dbReference type="EMBL" id="PXWG01000064">
    <property type="protein sequence ID" value="PSJ26662.1"/>
    <property type="molecule type" value="Genomic_DNA"/>
</dbReference>
<dbReference type="AlphaFoldDB" id="A0A9X7PG73"/>
<dbReference type="PANTHER" id="PTHR32332:SF20">
    <property type="entry name" value="2-NITROPROPANE DIOXYGENASE-LIKE PROTEIN"/>
    <property type="match status" value="1"/>
</dbReference>
<keyword evidence="2" id="KW-0288">FMN</keyword>
<feature type="region of interest" description="Disordered" evidence="4">
    <location>
        <begin position="328"/>
        <end position="348"/>
    </location>
</feature>
<dbReference type="Pfam" id="PF03060">
    <property type="entry name" value="NMO"/>
    <property type="match status" value="2"/>
</dbReference>
<dbReference type="Proteomes" id="UP000242427">
    <property type="component" value="Unassembled WGS sequence"/>
</dbReference>